<evidence type="ECO:0000259" key="10">
    <source>
        <dbReference type="Pfam" id="PF00288"/>
    </source>
</evidence>
<dbReference type="GO" id="GO:0016114">
    <property type="term" value="P:terpenoid biosynthetic process"/>
    <property type="evidence" value="ECO:0007669"/>
    <property type="project" value="UniProtKB-UniRule"/>
</dbReference>
<dbReference type="GO" id="GO:0019288">
    <property type="term" value="P:isopentenyl diphosphate biosynthetic process, methylerythritol 4-phosphate pathway"/>
    <property type="evidence" value="ECO:0007669"/>
    <property type="project" value="UniProtKB-UniRule"/>
</dbReference>
<evidence type="ECO:0000256" key="1">
    <source>
        <dbReference type="ARBA" id="ARBA00009684"/>
    </source>
</evidence>
<dbReference type="GO" id="GO:0005524">
    <property type="term" value="F:ATP binding"/>
    <property type="evidence" value="ECO:0007669"/>
    <property type="project" value="UniProtKB-UniRule"/>
</dbReference>
<dbReference type="InterPro" id="IPR006204">
    <property type="entry name" value="GHMP_kinase_N_dom"/>
</dbReference>
<evidence type="ECO:0000256" key="9">
    <source>
        <dbReference type="HAMAP-Rule" id="MF_00061"/>
    </source>
</evidence>
<dbReference type="InterPro" id="IPR004424">
    <property type="entry name" value="IspE"/>
</dbReference>
<evidence type="ECO:0000256" key="7">
    <source>
        <dbReference type="ARBA" id="ARBA00022840"/>
    </source>
</evidence>
<comment type="catalytic activity">
    <reaction evidence="9">
        <text>4-CDP-2-C-methyl-D-erythritol + ATP = 4-CDP-2-C-methyl-D-erythritol 2-phosphate + ADP + H(+)</text>
        <dbReference type="Rhea" id="RHEA:18437"/>
        <dbReference type="ChEBI" id="CHEBI:15378"/>
        <dbReference type="ChEBI" id="CHEBI:30616"/>
        <dbReference type="ChEBI" id="CHEBI:57823"/>
        <dbReference type="ChEBI" id="CHEBI:57919"/>
        <dbReference type="ChEBI" id="CHEBI:456216"/>
        <dbReference type="EC" id="2.7.1.148"/>
    </reaction>
</comment>
<keyword evidence="13" id="KW-1185">Reference proteome</keyword>
<proteinExistence type="inferred from homology"/>
<dbReference type="UniPathway" id="UPA00056">
    <property type="reaction ID" value="UER00094"/>
</dbReference>
<feature type="active site" evidence="9">
    <location>
        <position position="21"/>
    </location>
</feature>
<dbReference type="Gene3D" id="3.30.70.890">
    <property type="entry name" value="GHMP kinase, C-terminal domain"/>
    <property type="match status" value="1"/>
</dbReference>
<keyword evidence="7 9" id="KW-0067">ATP-binding</keyword>
<dbReference type="HAMAP" id="MF_00061">
    <property type="entry name" value="IspE"/>
    <property type="match status" value="1"/>
</dbReference>
<evidence type="ECO:0000256" key="2">
    <source>
        <dbReference type="ARBA" id="ARBA00012052"/>
    </source>
</evidence>
<accession>A0A2P8HB91</accession>
<dbReference type="Pfam" id="PF08544">
    <property type="entry name" value="GHMP_kinases_C"/>
    <property type="match status" value="1"/>
</dbReference>
<dbReference type="EC" id="2.7.1.148" evidence="2 9"/>
<evidence type="ECO:0000313" key="13">
    <source>
        <dbReference type="Proteomes" id="UP000240971"/>
    </source>
</evidence>
<feature type="domain" description="GHMP kinase C-terminal" evidence="11">
    <location>
        <begin position="222"/>
        <end position="268"/>
    </location>
</feature>
<name>A0A2P8HB91_CHINA</name>
<dbReference type="SUPFAM" id="SSF54211">
    <property type="entry name" value="Ribosomal protein S5 domain 2-like"/>
    <property type="match status" value="1"/>
</dbReference>
<dbReference type="Proteomes" id="UP000240971">
    <property type="component" value="Unassembled WGS sequence"/>
</dbReference>
<evidence type="ECO:0000259" key="11">
    <source>
        <dbReference type="Pfam" id="PF08544"/>
    </source>
</evidence>
<evidence type="ECO:0000256" key="5">
    <source>
        <dbReference type="ARBA" id="ARBA00022741"/>
    </source>
</evidence>
<keyword evidence="4 9" id="KW-0808">Transferase</keyword>
<dbReference type="EMBL" id="PYAW01000008">
    <property type="protein sequence ID" value="PSL43495.1"/>
    <property type="molecule type" value="Genomic_DNA"/>
</dbReference>
<gene>
    <name evidence="9" type="primary">ispE</name>
    <name evidence="12" type="ORF">CLV51_108188</name>
</gene>
<keyword evidence="6 9" id="KW-0418">Kinase</keyword>
<evidence type="ECO:0000256" key="4">
    <source>
        <dbReference type="ARBA" id="ARBA00022679"/>
    </source>
</evidence>
<dbReference type="InterPro" id="IPR014721">
    <property type="entry name" value="Ribsml_uS5_D2-typ_fold_subgr"/>
</dbReference>
<feature type="active site" evidence="9">
    <location>
        <position position="146"/>
    </location>
</feature>
<dbReference type="AlphaFoldDB" id="A0A2P8HB91"/>
<evidence type="ECO:0000256" key="6">
    <source>
        <dbReference type="ARBA" id="ARBA00022777"/>
    </source>
</evidence>
<comment type="pathway">
    <text evidence="9">Isoprenoid biosynthesis; isopentenyl diphosphate biosynthesis via DXP pathway; isopentenyl diphosphate from 1-deoxy-D-xylulose 5-phosphate: step 3/6.</text>
</comment>
<dbReference type="InterPro" id="IPR013750">
    <property type="entry name" value="GHMP_kinase_C_dom"/>
</dbReference>
<dbReference type="PANTHER" id="PTHR43527">
    <property type="entry name" value="4-DIPHOSPHOCYTIDYL-2-C-METHYL-D-ERYTHRITOL KINASE, CHLOROPLASTIC"/>
    <property type="match status" value="1"/>
</dbReference>
<evidence type="ECO:0000256" key="3">
    <source>
        <dbReference type="ARBA" id="ARBA00017473"/>
    </source>
</evidence>
<keyword evidence="9" id="KW-0414">Isoprene biosynthesis</keyword>
<dbReference type="InterPro" id="IPR020568">
    <property type="entry name" value="Ribosomal_Su5_D2-typ_SF"/>
</dbReference>
<dbReference type="InterPro" id="IPR036554">
    <property type="entry name" value="GHMP_kinase_C_sf"/>
</dbReference>
<reference evidence="12 13" key="1">
    <citation type="submission" date="2018-03" db="EMBL/GenBank/DDBJ databases">
        <title>Genomic Encyclopedia of Archaeal and Bacterial Type Strains, Phase II (KMG-II): from individual species to whole genera.</title>
        <authorList>
            <person name="Goeker M."/>
        </authorList>
    </citation>
    <scope>NUCLEOTIDE SEQUENCE [LARGE SCALE GENOMIC DNA]</scope>
    <source>
        <strain evidence="12 13">DSM 24859</strain>
    </source>
</reference>
<evidence type="ECO:0000256" key="8">
    <source>
        <dbReference type="ARBA" id="ARBA00032554"/>
    </source>
</evidence>
<evidence type="ECO:0000313" key="12">
    <source>
        <dbReference type="EMBL" id="PSL43495.1"/>
    </source>
</evidence>
<dbReference type="Gene3D" id="3.30.230.10">
    <property type="match status" value="1"/>
</dbReference>
<dbReference type="GO" id="GO:0050515">
    <property type="term" value="F:4-(cytidine 5'-diphospho)-2-C-methyl-D-erythritol kinase activity"/>
    <property type="evidence" value="ECO:0007669"/>
    <property type="project" value="UniProtKB-UniRule"/>
</dbReference>
<comment type="caution">
    <text evidence="12">The sequence shown here is derived from an EMBL/GenBank/DDBJ whole genome shotgun (WGS) entry which is preliminary data.</text>
</comment>
<feature type="domain" description="GHMP kinase N-terminal" evidence="10">
    <location>
        <begin position="76"/>
        <end position="151"/>
    </location>
</feature>
<organism evidence="12 13">
    <name type="scientific">Chitinophaga niastensis</name>
    <dbReference type="NCBI Taxonomy" id="536980"/>
    <lineage>
        <taxon>Bacteria</taxon>
        <taxon>Pseudomonadati</taxon>
        <taxon>Bacteroidota</taxon>
        <taxon>Chitinophagia</taxon>
        <taxon>Chitinophagales</taxon>
        <taxon>Chitinophagaceae</taxon>
        <taxon>Chitinophaga</taxon>
    </lineage>
</organism>
<dbReference type="Pfam" id="PF00288">
    <property type="entry name" value="GHMP_kinases_N"/>
    <property type="match status" value="1"/>
</dbReference>
<sequence>MSVAVSLLCNVFYMIVFPNCKINLGLHVTNRRADGFHDLETVFYPLSVNDALEVISPGTLQFGSSGIAVPGNAHDNLCLKAFHLLQKDFPTLPRVNIHLHKHIPIGAGLGGGSADAAFMLQLLNNKSQLGLSEAQLIDYAAQLGSDCPFFIANKPCYATGRGEVLEPITLDLSGYSFLLVHPGIHVSTSWAFKQLTPQLPAYALREKIQLPVAAWKGVISNDFEEPVFQAHPVLAGIKEKMYMGGAVYATMSGSGSAVVGIFPKNKIADILWDASYRVFKIR</sequence>
<protein>
    <recommendedName>
        <fullName evidence="3 9">4-diphosphocytidyl-2-C-methyl-D-erythritol kinase</fullName>
        <shortName evidence="9">CMK</shortName>
        <ecNumber evidence="2 9">2.7.1.148</ecNumber>
    </recommendedName>
    <alternativeName>
        <fullName evidence="8 9">4-(cytidine-5'-diphospho)-2-C-methyl-D-erythritol kinase</fullName>
    </alternativeName>
</protein>
<keyword evidence="5 9" id="KW-0547">Nucleotide-binding</keyword>
<feature type="binding site" evidence="9">
    <location>
        <begin position="104"/>
        <end position="114"/>
    </location>
    <ligand>
        <name>ATP</name>
        <dbReference type="ChEBI" id="CHEBI:30616"/>
    </ligand>
</feature>
<dbReference type="PANTHER" id="PTHR43527:SF2">
    <property type="entry name" value="4-DIPHOSPHOCYTIDYL-2-C-METHYL-D-ERYTHRITOL KINASE, CHLOROPLASTIC"/>
    <property type="match status" value="1"/>
</dbReference>
<dbReference type="SUPFAM" id="SSF55060">
    <property type="entry name" value="GHMP Kinase, C-terminal domain"/>
    <property type="match status" value="1"/>
</dbReference>
<dbReference type="NCBIfam" id="TIGR00154">
    <property type="entry name" value="ispE"/>
    <property type="match status" value="1"/>
</dbReference>
<dbReference type="PIRSF" id="PIRSF010376">
    <property type="entry name" value="IspE"/>
    <property type="match status" value="1"/>
</dbReference>
<comment type="similarity">
    <text evidence="1 9">Belongs to the GHMP kinase family. IspE subfamily.</text>
</comment>
<comment type="function">
    <text evidence="9">Catalyzes the phosphorylation of the position 2 hydroxy group of 4-diphosphocytidyl-2C-methyl-D-erythritol.</text>
</comment>